<feature type="non-terminal residue" evidence="1">
    <location>
        <position position="1"/>
    </location>
</feature>
<accession>A0A371H4P8</accession>
<gene>
    <name evidence="1" type="ORF">CR513_19567</name>
</gene>
<dbReference type="Proteomes" id="UP000257109">
    <property type="component" value="Unassembled WGS sequence"/>
</dbReference>
<sequence length="100" mass="11492">MTLTRPSQFPPSYLLVSNHLTLLFIYIALRDEDELGKFSLHGGEIMLNKGLVSLDFLDVKNPRKLERKLDHIYIGDMKLFIDVPEYGKTSNKKLGGERQN</sequence>
<dbReference type="EMBL" id="QJKJ01003602">
    <property type="protein sequence ID" value="RDX97643.1"/>
    <property type="molecule type" value="Genomic_DNA"/>
</dbReference>
<organism evidence="1 2">
    <name type="scientific">Mucuna pruriens</name>
    <name type="common">Velvet bean</name>
    <name type="synonym">Dolichos pruriens</name>
    <dbReference type="NCBI Taxonomy" id="157652"/>
    <lineage>
        <taxon>Eukaryota</taxon>
        <taxon>Viridiplantae</taxon>
        <taxon>Streptophyta</taxon>
        <taxon>Embryophyta</taxon>
        <taxon>Tracheophyta</taxon>
        <taxon>Spermatophyta</taxon>
        <taxon>Magnoliopsida</taxon>
        <taxon>eudicotyledons</taxon>
        <taxon>Gunneridae</taxon>
        <taxon>Pentapetalae</taxon>
        <taxon>rosids</taxon>
        <taxon>fabids</taxon>
        <taxon>Fabales</taxon>
        <taxon>Fabaceae</taxon>
        <taxon>Papilionoideae</taxon>
        <taxon>50 kb inversion clade</taxon>
        <taxon>NPAAA clade</taxon>
        <taxon>indigoferoid/millettioid clade</taxon>
        <taxon>Phaseoleae</taxon>
        <taxon>Mucuna</taxon>
    </lineage>
</organism>
<reference evidence="1" key="1">
    <citation type="submission" date="2018-05" db="EMBL/GenBank/DDBJ databases">
        <title>Draft genome of Mucuna pruriens seed.</title>
        <authorList>
            <person name="Nnadi N.E."/>
            <person name="Vos R."/>
            <person name="Hasami M.H."/>
            <person name="Devisetty U.K."/>
            <person name="Aguiy J.C."/>
        </authorList>
    </citation>
    <scope>NUCLEOTIDE SEQUENCE [LARGE SCALE GENOMIC DNA]</scope>
    <source>
        <strain evidence="1">JCA_2017</strain>
    </source>
</reference>
<dbReference type="AlphaFoldDB" id="A0A371H4P8"/>
<evidence type="ECO:0000313" key="2">
    <source>
        <dbReference type="Proteomes" id="UP000257109"/>
    </source>
</evidence>
<keyword evidence="2" id="KW-1185">Reference proteome</keyword>
<evidence type="ECO:0000313" key="1">
    <source>
        <dbReference type="EMBL" id="RDX97643.1"/>
    </source>
</evidence>
<proteinExistence type="predicted"/>
<name>A0A371H4P8_MUCPR</name>
<protein>
    <submittedName>
        <fullName evidence="1">Uncharacterized protein</fullName>
    </submittedName>
</protein>
<comment type="caution">
    <text evidence="1">The sequence shown here is derived from an EMBL/GenBank/DDBJ whole genome shotgun (WGS) entry which is preliminary data.</text>
</comment>